<organism evidence="2 3">
    <name type="scientific">Fusarium venenatum</name>
    <dbReference type="NCBI Taxonomy" id="56646"/>
    <lineage>
        <taxon>Eukaryota</taxon>
        <taxon>Fungi</taxon>
        <taxon>Dikarya</taxon>
        <taxon>Ascomycota</taxon>
        <taxon>Pezizomycotina</taxon>
        <taxon>Sordariomycetes</taxon>
        <taxon>Hypocreomycetidae</taxon>
        <taxon>Hypocreales</taxon>
        <taxon>Nectriaceae</taxon>
        <taxon>Fusarium</taxon>
    </lineage>
</organism>
<dbReference type="EMBL" id="LN649229">
    <property type="protein sequence ID" value="CEI64025.1"/>
    <property type="molecule type" value="Genomic_DNA"/>
</dbReference>
<dbReference type="Proteomes" id="UP000245910">
    <property type="component" value="Chromosome I"/>
</dbReference>
<sequence>MELSLRVRQSRDGGLGQDQRATGDALALELRTGALSWRSKYRKGESMKPSPGVQEAGSVGEAD</sequence>
<dbReference type="AlphaFoldDB" id="A0A2L2TUS3"/>
<evidence type="ECO:0000313" key="3">
    <source>
        <dbReference type="Proteomes" id="UP000245910"/>
    </source>
</evidence>
<proteinExistence type="predicted"/>
<accession>A0A2L2TUS3</accession>
<evidence type="ECO:0000313" key="2">
    <source>
        <dbReference type="EMBL" id="CEI64025.1"/>
    </source>
</evidence>
<feature type="region of interest" description="Disordered" evidence="1">
    <location>
        <begin position="1"/>
        <end position="23"/>
    </location>
</feature>
<feature type="region of interest" description="Disordered" evidence="1">
    <location>
        <begin position="39"/>
        <end position="63"/>
    </location>
</feature>
<keyword evidence="3" id="KW-1185">Reference proteome</keyword>
<reference evidence="3" key="1">
    <citation type="submission" date="2014-10" db="EMBL/GenBank/DDBJ databases">
        <authorList>
            <person name="King R."/>
        </authorList>
    </citation>
    <scope>NUCLEOTIDE SEQUENCE [LARGE SCALE GENOMIC DNA]</scope>
    <source>
        <strain evidence="3">A3/5</strain>
    </source>
</reference>
<name>A0A2L2TUS3_9HYPO</name>
<evidence type="ECO:0000256" key="1">
    <source>
        <dbReference type="SAM" id="MobiDB-lite"/>
    </source>
</evidence>
<protein>
    <submittedName>
        <fullName evidence="2">Uncharacterized protein</fullName>
    </submittedName>
</protein>